<keyword evidence="9 10" id="KW-0807">Transducer</keyword>
<feature type="transmembrane region" description="Helical" evidence="10">
    <location>
        <begin position="206"/>
        <end position="224"/>
    </location>
</feature>
<evidence type="ECO:0000256" key="3">
    <source>
        <dbReference type="ARBA" id="ARBA00022606"/>
    </source>
</evidence>
<evidence type="ECO:0000256" key="7">
    <source>
        <dbReference type="ARBA" id="ARBA00023136"/>
    </source>
</evidence>
<evidence type="ECO:0000256" key="4">
    <source>
        <dbReference type="ARBA" id="ARBA00022692"/>
    </source>
</evidence>
<name>A0A1B2G2M9_CNAME</name>
<keyword evidence="8 10" id="KW-0675">Receptor</keyword>
<evidence type="ECO:0000256" key="2">
    <source>
        <dbReference type="ARBA" id="ARBA00022475"/>
    </source>
</evidence>
<dbReference type="PANTHER" id="PTHR21137">
    <property type="entry name" value="ODORANT RECEPTOR"/>
    <property type="match status" value="1"/>
</dbReference>
<dbReference type="GO" id="GO:0007165">
    <property type="term" value="P:signal transduction"/>
    <property type="evidence" value="ECO:0007669"/>
    <property type="project" value="UniProtKB-KW"/>
</dbReference>
<feature type="transmembrane region" description="Helical" evidence="10">
    <location>
        <begin position="296"/>
        <end position="316"/>
    </location>
</feature>
<keyword evidence="5 10" id="KW-0552">Olfaction</keyword>
<comment type="similarity">
    <text evidence="10">Belongs to the insect chemoreceptor superfamily. Heteromeric odorant receptor channel (TC 1.A.69) family.</text>
</comment>
<keyword evidence="3 10" id="KW-0716">Sensory transduction</keyword>
<evidence type="ECO:0000256" key="9">
    <source>
        <dbReference type="ARBA" id="ARBA00023224"/>
    </source>
</evidence>
<dbReference type="AlphaFoldDB" id="A0A1B2G2M9"/>
<dbReference type="Pfam" id="PF02949">
    <property type="entry name" value="7tm_6"/>
    <property type="match status" value="1"/>
</dbReference>
<feature type="transmembrane region" description="Helical" evidence="10">
    <location>
        <begin position="22"/>
        <end position="41"/>
    </location>
</feature>
<dbReference type="GO" id="GO:0005549">
    <property type="term" value="F:odorant binding"/>
    <property type="evidence" value="ECO:0007669"/>
    <property type="project" value="InterPro"/>
</dbReference>
<evidence type="ECO:0000256" key="10">
    <source>
        <dbReference type="RuleBase" id="RU351113"/>
    </source>
</evidence>
<sequence>MEVFERVKQSILNTKFRLQQNTYASLLWLVNIVPSIAGFSIQRDTISAPFWIAHLSLLVYIYGVGNVVYQIEYAQNAGDFIKSYVNISLFVLIANNSYWFIKKRPLLKSTLDQISESDQLSIVNETFREQHARSVSKIKRILFIFYGFNYGNAAFVYLPHRVDVRNNYAMTPCYGMEPLTSSPNREICLALLCAQEFSIMTVVLNYQALLLLLIAHTALLYDLLSAEIMTLNNFDRKLHYNNPAAKDLLPVIIKRHALILSVIDKLKALYSVPIGVNFGSNAVCISLFFYLPLQEWLQFMPILVYCFLVFFLYCFLCQRLSNAAEEFEIAVYACGWENFDRNNRKAVYVMLRQAQRPVELLAADIIPVNISTFATTLQAMFKFVTVVKF</sequence>
<feature type="transmembrane region" description="Helical" evidence="10">
    <location>
        <begin position="48"/>
        <end position="71"/>
    </location>
</feature>
<evidence type="ECO:0000256" key="6">
    <source>
        <dbReference type="ARBA" id="ARBA00022989"/>
    </source>
</evidence>
<evidence type="ECO:0000256" key="5">
    <source>
        <dbReference type="ARBA" id="ARBA00022725"/>
    </source>
</evidence>
<evidence type="ECO:0000256" key="8">
    <source>
        <dbReference type="ARBA" id="ARBA00023170"/>
    </source>
</evidence>
<comment type="subcellular location">
    <subcellularLocation>
        <location evidence="1 10">Cell membrane</location>
        <topology evidence="1 10">Multi-pass membrane protein</topology>
    </subcellularLocation>
</comment>
<evidence type="ECO:0000313" key="11">
    <source>
        <dbReference type="EMBL" id="ANZ03145.1"/>
    </source>
</evidence>
<accession>A0A1B2G2M9</accession>
<dbReference type="InterPro" id="IPR004117">
    <property type="entry name" value="7tm6_olfct_rcpt"/>
</dbReference>
<keyword evidence="2" id="KW-1003">Cell membrane</keyword>
<reference evidence="11" key="1">
    <citation type="submission" date="2016-01" db="EMBL/GenBank/DDBJ databases">
        <title>Olfactory receptor genes identified from the antennae of Cnaphalocrocis medinalis.</title>
        <authorList>
            <person name="Liu S."/>
        </authorList>
    </citation>
    <scope>NUCLEOTIDE SEQUENCE</scope>
    <source>
        <strain evidence="11">HF</strain>
    </source>
</reference>
<keyword evidence="4 10" id="KW-0812">Transmembrane</keyword>
<protein>
    <recommendedName>
        <fullName evidence="10">Odorant receptor</fullName>
    </recommendedName>
</protein>
<dbReference type="GO" id="GO:0005886">
    <property type="term" value="C:plasma membrane"/>
    <property type="evidence" value="ECO:0007669"/>
    <property type="project" value="UniProtKB-SubCell"/>
</dbReference>
<comment type="caution">
    <text evidence="10">Lacks conserved residue(s) required for the propagation of feature annotation.</text>
</comment>
<organism evidence="11">
    <name type="scientific">Cnaphalocrocis medinalis</name>
    <name type="common">Rice leaffolder moth</name>
    <dbReference type="NCBI Taxonomy" id="437488"/>
    <lineage>
        <taxon>Eukaryota</taxon>
        <taxon>Metazoa</taxon>
        <taxon>Ecdysozoa</taxon>
        <taxon>Arthropoda</taxon>
        <taxon>Hexapoda</taxon>
        <taxon>Insecta</taxon>
        <taxon>Pterygota</taxon>
        <taxon>Neoptera</taxon>
        <taxon>Endopterygota</taxon>
        <taxon>Lepidoptera</taxon>
        <taxon>Glossata</taxon>
        <taxon>Ditrysia</taxon>
        <taxon>Pyraloidea</taxon>
        <taxon>Crambidae</taxon>
        <taxon>Pyraustinae</taxon>
        <taxon>Cnaphalocrocis</taxon>
    </lineage>
</organism>
<evidence type="ECO:0000256" key="1">
    <source>
        <dbReference type="ARBA" id="ARBA00004651"/>
    </source>
</evidence>
<keyword evidence="7 10" id="KW-0472">Membrane</keyword>
<keyword evidence="6 10" id="KW-1133">Transmembrane helix</keyword>
<dbReference type="GO" id="GO:0004984">
    <property type="term" value="F:olfactory receptor activity"/>
    <property type="evidence" value="ECO:0007669"/>
    <property type="project" value="InterPro"/>
</dbReference>
<dbReference type="PANTHER" id="PTHR21137:SF35">
    <property type="entry name" value="ODORANT RECEPTOR 19A-RELATED"/>
    <property type="match status" value="1"/>
</dbReference>
<proteinExistence type="evidence at transcript level"/>
<feature type="transmembrane region" description="Helical" evidence="10">
    <location>
        <begin position="268"/>
        <end position="290"/>
    </location>
</feature>
<feature type="transmembrane region" description="Helical" evidence="10">
    <location>
        <begin position="141"/>
        <end position="158"/>
    </location>
</feature>
<dbReference type="EMBL" id="KU598899">
    <property type="protein sequence ID" value="ANZ03145.1"/>
    <property type="molecule type" value="mRNA"/>
</dbReference>